<dbReference type="InterPro" id="IPR010982">
    <property type="entry name" value="Lambda_DNA-bd_dom_sf"/>
</dbReference>
<dbReference type="EMBL" id="BONF01000003">
    <property type="protein sequence ID" value="GIF79000.1"/>
    <property type="molecule type" value="Genomic_DNA"/>
</dbReference>
<proteinExistence type="predicted"/>
<feature type="region of interest" description="Disordered" evidence="1">
    <location>
        <begin position="1"/>
        <end position="26"/>
    </location>
</feature>
<comment type="caution">
    <text evidence="2">The sequence shown here is derived from an EMBL/GenBank/DDBJ whole genome shotgun (WGS) entry which is preliminary data.</text>
</comment>
<evidence type="ECO:0000256" key="1">
    <source>
        <dbReference type="SAM" id="MobiDB-lite"/>
    </source>
</evidence>
<accession>A0A8J3NF25</accession>
<name>A0A8J3NF25_9ACTN</name>
<dbReference type="SUPFAM" id="SSF47413">
    <property type="entry name" value="lambda repressor-like DNA-binding domains"/>
    <property type="match status" value="1"/>
</dbReference>
<evidence type="ECO:0000313" key="3">
    <source>
        <dbReference type="Proteomes" id="UP000601223"/>
    </source>
</evidence>
<feature type="compositionally biased region" description="Low complexity" evidence="1">
    <location>
        <begin position="133"/>
        <end position="142"/>
    </location>
</feature>
<evidence type="ECO:0000313" key="2">
    <source>
        <dbReference type="EMBL" id="GIF79000.1"/>
    </source>
</evidence>
<organism evidence="2 3">
    <name type="scientific">Catellatospora bangladeshensis</name>
    <dbReference type="NCBI Taxonomy" id="310355"/>
    <lineage>
        <taxon>Bacteria</taxon>
        <taxon>Bacillati</taxon>
        <taxon>Actinomycetota</taxon>
        <taxon>Actinomycetes</taxon>
        <taxon>Micromonosporales</taxon>
        <taxon>Micromonosporaceae</taxon>
        <taxon>Catellatospora</taxon>
    </lineage>
</organism>
<dbReference type="AlphaFoldDB" id="A0A8J3NF25"/>
<gene>
    <name evidence="2" type="ORF">Cba03nite_03490</name>
</gene>
<sequence length="463" mass="48664">MGACAEPGVGRCHVSRGTSREAAMPRPPLGRLITETRRSRGYSQTRLAALLCAAAGADTVTRHEVSRWERGERLPGGQWLAWLELVLDLPPALLAATARPARGPAPPDAVDQLCRLAERWLRETADRSPPPGEAAAPGSRSGHAGDRTARDGSPAEAAGLFEGGGGRPLLAELRRMDDLVGGADLAPVVHRRWRQAASRLRRARGADRRRLLRPAAELAQLAGWTAGDAGDQAAALRAYRSGLLLAAEAGDAALGGHLLGGASHLLAEARPRVAWQLARIGAAGARRGGTPGLRALLAHRAALAAARCADGSAAGQSLLVAQRLGEQLTPAAEPSWLYWLDQAELAAMTGRCLVLLDRPLRALPLLDGAAARRRGQPRTAAVYAGWRARALLGIGEVEQACAAGGDAAIEAVRSGSVRAAEQTRELSARLARRRHIPAVHDLSELIRQLMSYLPGSSTPGGVN</sequence>
<feature type="region of interest" description="Disordered" evidence="1">
    <location>
        <begin position="123"/>
        <end position="163"/>
    </location>
</feature>
<evidence type="ECO:0008006" key="4">
    <source>
        <dbReference type="Google" id="ProtNLM"/>
    </source>
</evidence>
<reference evidence="2 3" key="1">
    <citation type="submission" date="2021-01" db="EMBL/GenBank/DDBJ databases">
        <title>Whole genome shotgun sequence of Catellatospora bangladeshensis NBRC 107357.</title>
        <authorList>
            <person name="Komaki H."/>
            <person name="Tamura T."/>
        </authorList>
    </citation>
    <scope>NUCLEOTIDE SEQUENCE [LARGE SCALE GENOMIC DNA]</scope>
    <source>
        <strain evidence="2 3">NBRC 107357</strain>
    </source>
</reference>
<dbReference type="GO" id="GO:0003677">
    <property type="term" value="F:DNA binding"/>
    <property type="evidence" value="ECO:0007669"/>
    <property type="project" value="InterPro"/>
</dbReference>
<dbReference type="Gene3D" id="1.10.260.40">
    <property type="entry name" value="lambda repressor-like DNA-binding domains"/>
    <property type="match status" value="1"/>
</dbReference>
<keyword evidence="3" id="KW-1185">Reference proteome</keyword>
<dbReference type="Proteomes" id="UP000601223">
    <property type="component" value="Unassembled WGS sequence"/>
</dbReference>
<protein>
    <recommendedName>
        <fullName evidence="4">HTH cro/C1-type domain-containing protein</fullName>
    </recommendedName>
</protein>